<dbReference type="RefSeq" id="WP_105038337.1">
    <property type="nucleotide sequence ID" value="NZ_PPSL01000002.1"/>
</dbReference>
<protein>
    <recommendedName>
        <fullName evidence="7">ATP synthase subunit delta</fullName>
    </recommendedName>
    <alternativeName>
        <fullName evidence="7">ATP synthase F(1) sector subunit delta</fullName>
    </alternativeName>
    <alternativeName>
        <fullName evidence="7">F-type ATPase subunit delta</fullName>
        <shortName evidence="7">F-ATPase subunit delta</shortName>
    </alternativeName>
</protein>
<dbReference type="OrthoDB" id="9802471at2"/>
<dbReference type="NCBIfam" id="TIGR01145">
    <property type="entry name" value="ATP_synt_delta"/>
    <property type="match status" value="1"/>
</dbReference>
<sequence length="186" mass="20751">MQNPRLASRYAKSLLDLAIETNKLEDTLKDIQLLDNVCRVSPEFTVMLRSPVIRGDKKLAVINAVVKDSLHELTKKFIALLGVKGRESNMPEIVTVFIEQYNKLKNIRTVNLTTATAMDDKMKNAMLAKIAGFMPTDTVDMKTKIDASLIGGFVLEIEGKLFDASVKKKLNDIKSSIVDNSYVSKM</sequence>
<evidence type="ECO:0000313" key="8">
    <source>
        <dbReference type="EMBL" id="PQJ11457.1"/>
    </source>
</evidence>
<evidence type="ECO:0000313" key="9">
    <source>
        <dbReference type="Proteomes" id="UP000239872"/>
    </source>
</evidence>
<dbReference type="PANTHER" id="PTHR11910">
    <property type="entry name" value="ATP SYNTHASE DELTA CHAIN"/>
    <property type="match status" value="1"/>
</dbReference>
<evidence type="ECO:0000256" key="6">
    <source>
        <dbReference type="ARBA" id="ARBA00023310"/>
    </source>
</evidence>
<dbReference type="Proteomes" id="UP000239872">
    <property type="component" value="Unassembled WGS sequence"/>
</dbReference>
<evidence type="ECO:0000256" key="4">
    <source>
        <dbReference type="ARBA" id="ARBA00023065"/>
    </source>
</evidence>
<dbReference type="AlphaFoldDB" id="A0A2S7SXW2"/>
<evidence type="ECO:0000256" key="2">
    <source>
        <dbReference type="ARBA" id="ARBA00022448"/>
    </source>
</evidence>
<dbReference type="PRINTS" id="PR00125">
    <property type="entry name" value="ATPASEDELTA"/>
</dbReference>
<comment type="similarity">
    <text evidence="7">Belongs to the ATPase delta chain family.</text>
</comment>
<evidence type="ECO:0000256" key="7">
    <source>
        <dbReference type="HAMAP-Rule" id="MF_01416"/>
    </source>
</evidence>
<proteinExistence type="inferred from homology"/>
<comment type="caution">
    <text evidence="8">The sequence shown here is derived from an EMBL/GenBank/DDBJ whole genome shotgun (WGS) entry which is preliminary data.</text>
</comment>
<dbReference type="InterPro" id="IPR020781">
    <property type="entry name" value="ATPase_OSCP/d_CS"/>
</dbReference>
<keyword evidence="7" id="KW-1003">Cell membrane</keyword>
<keyword evidence="2 7" id="KW-0813">Transport</keyword>
<keyword evidence="5 7" id="KW-0472">Membrane</keyword>
<gene>
    <name evidence="7 8" type="primary">atpH</name>
    <name evidence="8" type="ORF">CJD36_006555</name>
</gene>
<dbReference type="SUPFAM" id="SSF47928">
    <property type="entry name" value="N-terminal domain of the delta subunit of the F1F0-ATP synthase"/>
    <property type="match status" value="1"/>
</dbReference>
<dbReference type="EMBL" id="PPSL01000002">
    <property type="protein sequence ID" value="PQJ11457.1"/>
    <property type="molecule type" value="Genomic_DNA"/>
</dbReference>
<comment type="function">
    <text evidence="7">F(1)F(0) ATP synthase produces ATP from ADP in the presence of a proton or sodium gradient. F-type ATPases consist of two structural domains, F(1) containing the extramembraneous catalytic core and F(0) containing the membrane proton channel, linked together by a central stalk and a peripheral stalk. During catalysis, ATP synthesis in the catalytic domain of F(1) is coupled via a rotary mechanism of the central stalk subunits to proton translocation.</text>
</comment>
<dbReference type="InterPro" id="IPR026015">
    <property type="entry name" value="ATP_synth_OSCP/delta_N_sf"/>
</dbReference>
<keyword evidence="6 7" id="KW-0066">ATP synthesis</keyword>
<dbReference type="GO" id="GO:0046933">
    <property type="term" value="F:proton-transporting ATP synthase activity, rotational mechanism"/>
    <property type="evidence" value="ECO:0007669"/>
    <property type="project" value="UniProtKB-UniRule"/>
</dbReference>
<dbReference type="GO" id="GO:0045259">
    <property type="term" value="C:proton-transporting ATP synthase complex"/>
    <property type="evidence" value="ECO:0007669"/>
    <property type="project" value="UniProtKB-KW"/>
</dbReference>
<evidence type="ECO:0000256" key="3">
    <source>
        <dbReference type="ARBA" id="ARBA00022781"/>
    </source>
</evidence>
<comment type="subcellular location">
    <subcellularLocation>
        <location evidence="7">Cell membrane</location>
        <topology evidence="7">Peripheral membrane protein</topology>
    </subcellularLocation>
    <subcellularLocation>
        <location evidence="1">Membrane</location>
    </subcellularLocation>
</comment>
<keyword evidence="4 7" id="KW-0406">Ion transport</keyword>
<keyword evidence="9" id="KW-1185">Reference proteome</keyword>
<organism evidence="8 9">
    <name type="scientific">Flavipsychrobacter stenotrophus</name>
    <dbReference type="NCBI Taxonomy" id="2077091"/>
    <lineage>
        <taxon>Bacteria</taxon>
        <taxon>Pseudomonadati</taxon>
        <taxon>Bacteroidota</taxon>
        <taxon>Chitinophagia</taxon>
        <taxon>Chitinophagales</taxon>
        <taxon>Chitinophagaceae</taxon>
        <taxon>Flavipsychrobacter</taxon>
    </lineage>
</organism>
<dbReference type="Pfam" id="PF00213">
    <property type="entry name" value="OSCP"/>
    <property type="match status" value="1"/>
</dbReference>
<evidence type="ECO:0000256" key="1">
    <source>
        <dbReference type="ARBA" id="ARBA00004370"/>
    </source>
</evidence>
<keyword evidence="7" id="KW-0139">CF(1)</keyword>
<dbReference type="Gene3D" id="1.10.520.20">
    <property type="entry name" value="N-terminal domain of the delta subunit of the F1F0-ATP synthase"/>
    <property type="match status" value="1"/>
</dbReference>
<keyword evidence="3 7" id="KW-0375">Hydrogen ion transport</keyword>
<dbReference type="HAMAP" id="MF_01416">
    <property type="entry name" value="ATP_synth_delta_bact"/>
    <property type="match status" value="1"/>
</dbReference>
<dbReference type="PROSITE" id="PS00389">
    <property type="entry name" value="ATPASE_DELTA"/>
    <property type="match status" value="1"/>
</dbReference>
<evidence type="ECO:0000256" key="5">
    <source>
        <dbReference type="ARBA" id="ARBA00023136"/>
    </source>
</evidence>
<accession>A0A2S7SXW2</accession>
<dbReference type="GO" id="GO:0005886">
    <property type="term" value="C:plasma membrane"/>
    <property type="evidence" value="ECO:0007669"/>
    <property type="project" value="UniProtKB-SubCell"/>
</dbReference>
<comment type="function">
    <text evidence="7">This protein is part of the stalk that links CF(0) to CF(1). It either transmits conformational changes from CF(0) to CF(1) or is implicated in proton conduction.</text>
</comment>
<name>A0A2S7SXW2_9BACT</name>
<reference evidence="8 9" key="1">
    <citation type="submission" date="2018-01" db="EMBL/GenBank/DDBJ databases">
        <title>A novel member of the phylum Bacteroidetes isolated from glacier ice.</title>
        <authorList>
            <person name="Liu Q."/>
            <person name="Xin Y.-H."/>
        </authorList>
    </citation>
    <scope>NUCLEOTIDE SEQUENCE [LARGE SCALE GENOMIC DNA]</scope>
    <source>
        <strain evidence="8 9">RB1R16</strain>
    </source>
</reference>
<dbReference type="InterPro" id="IPR000711">
    <property type="entry name" value="ATPase_OSCP/dsu"/>
</dbReference>